<dbReference type="AlphaFoldDB" id="A0A5S6RCF9"/>
<gene>
    <name evidence="2" type="primary">OSJNBa0089D15.21</name>
</gene>
<accession>A0A5S6RCF9</accession>
<name>A0A5S6RCF9_ORYSJ</name>
<evidence type="ECO:0000313" key="2">
    <source>
        <dbReference type="EMBL" id="AAK92610.1"/>
    </source>
</evidence>
<keyword evidence="1" id="KW-0175">Coiled coil</keyword>
<evidence type="ECO:0000313" key="3">
    <source>
        <dbReference type="Proteomes" id="UP000000763"/>
    </source>
</evidence>
<reference evidence="3" key="1">
    <citation type="journal article" date="2005" name="Nature">
        <title>The map-based sequence of the rice genome.</title>
        <authorList>
            <consortium name="International rice genome sequencing project (IRGSP)"/>
            <person name="Matsumoto T."/>
            <person name="Wu J."/>
            <person name="Kanamori H."/>
            <person name="Katayose Y."/>
            <person name="Fujisawa M."/>
            <person name="Namiki N."/>
            <person name="Mizuno H."/>
            <person name="Yamamoto K."/>
            <person name="Antonio B.A."/>
            <person name="Baba T."/>
            <person name="Sakata K."/>
            <person name="Nagamura Y."/>
            <person name="Aoki H."/>
            <person name="Arikawa K."/>
            <person name="Arita K."/>
            <person name="Bito T."/>
            <person name="Chiden Y."/>
            <person name="Fujitsuka N."/>
            <person name="Fukunaka R."/>
            <person name="Hamada M."/>
            <person name="Harada C."/>
            <person name="Hayashi A."/>
            <person name="Hijishita S."/>
            <person name="Honda M."/>
            <person name="Hosokawa S."/>
            <person name="Ichikawa Y."/>
            <person name="Idonuma A."/>
            <person name="Iijima M."/>
            <person name="Ikeda M."/>
            <person name="Ikeno M."/>
            <person name="Ito K."/>
            <person name="Ito S."/>
            <person name="Ito T."/>
            <person name="Ito Y."/>
            <person name="Ito Y."/>
            <person name="Iwabuchi A."/>
            <person name="Kamiya K."/>
            <person name="Karasawa W."/>
            <person name="Kurita K."/>
            <person name="Katagiri S."/>
            <person name="Kikuta A."/>
            <person name="Kobayashi H."/>
            <person name="Kobayashi N."/>
            <person name="Machita K."/>
            <person name="Maehara T."/>
            <person name="Masukawa M."/>
            <person name="Mizubayashi T."/>
            <person name="Mukai Y."/>
            <person name="Nagasaki H."/>
            <person name="Nagata Y."/>
            <person name="Naito S."/>
            <person name="Nakashima M."/>
            <person name="Nakama Y."/>
            <person name="Nakamichi Y."/>
            <person name="Nakamura M."/>
            <person name="Meguro A."/>
            <person name="Negishi M."/>
            <person name="Ohta I."/>
            <person name="Ohta T."/>
            <person name="Okamoto M."/>
            <person name="Ono N."/>
            <person name="Saji S."/>
            <person name="Sakaguchi M."/>
            <person name="Sakai K."/>
            <person name="Shibata M."/>
            <person name="Shimokawa T."/>
            <person name="Song J."/>
            <person name="Takazaki Y."/>
            <person name="Terasawa K."/>
            <person name="Tsugane M."/>
            <person name="Tsuji K."/>
            <person name="Ueda S."/>
            <person name="Waki K."/>
            <person name="Yamagata H."/>
            <person name="Yamamoto M."/>
            <person name="Yamamoto S."/>
            <person name="Yamane H."/>
            <person name="Yoshiki S."/>
            <person name="Yoshihara R."/>
            <person name="Yukawa K."/>
            <person name="Zhong H."/>
            <person name="Yano M."/>
            <person name="Yuan Q."/>
            <person name="Ouyang S."/>
            <person name="Liu J."/>
            <person name="Jones K.M."/>
            <person name="Gansberger K."/>
            <person name="Moffat K."/>
            <person name="Hill J."/>
            <person name="Bera J."/>
            <person name="Fadrosh D."/>
            <person name="Jin S."/>
            <person name="Johri S."/>
            <person name="Kim M."/>
            <person name="Overton L."/>
            <person name="Reardon M."/>
            <person name="Tsitrin T."/>
            <person name="Vuong H."/>
            <person name="Weaver B."/>
            <person name="Ciecko A."/>
            <person name="Tallon L."/>
            <person name="Jackson J."/>
            <person name="Pai G."/>
            <person name="Aken S.V."/>
            <person name="Utterback T."/>
            <person name="Reidmuller S."/>
            <person name="Feldblyum T."/>
            <person name="Hsiao J."/>
            <person name="Zismann V."/>
            <person name="Iobst S."/>
            <person name="de Vazeille A.R."/>
            <person name="Buell C.R."/>
            <person name="Ying K."/>
            <person name="Li Y."/>
            <person name="Lu T."/>
            <person name="Huang Y."/>
            <person name="Zhao Q."/>
            <person name="Feng Q."/>
            <person name="Zhang L."/>
            <person name="Zhu J."/>
            <person name="Weng Q."/>
            <person name="Mu J."/>
            <person name="Lu Y."/>
            <person name="Fan D."/>
            <person name="Liu Y."/>
            <person name="Guan J."/>
            <person name="Zhang Y."/>
            <person name="Yu S."/>
            <person name="Liu X."/>
            <person name="Zhang Y."/>
            <person name="Hong G."/>
            <person name="Han B."/>
            <person name="Choisne N."/>
            <person name="Demange N."/>
            <person name="Orjeda G."/>
            <person name="Samain S."/>
            <person name="Cattolico L."/>
            <person name="Pelletier E."/>
            <person name="Couloux A."/>
            <person name="Segurens B."/>
            <person name="Wincker P."/>
            <person name="D'Hont A."/>
            <person name="Scarpelli C."/>
            <person name="Weissenbach J."/>
            <person name="Salanoubat M."/>
            <person name="Quetier F."/>
            <person name="Yu Y."/>
            <person name="Kim H.R."/>
            <person name="Rambo T."/>
            <person name="Currie J."/>
            <person name="Collura K."/>
            <person name="Luo M."/>
            <person name="Yang T."/>
            <person name="Ammiraju J.S.S."/>
            <person name="Engler F."/>
            <person name="Soderlund C."/>
            <person name="Wing R.A."/>
            <person name="Palmer L.E."/>
            <person name="de la Bastide M."/>
            <person name="Spiegel L."/>
            <person name="Nascimento L."/>
            <person name="Zutavern T."/>
            <person name="O'Shaughnessy A."/>
            <person name="Dike S."/>
            <person name="Dedhia N."/>
            <person name="Preston R."/>
            <person name="Balija V."/>
            <person name="McCombie W.R."/>
            <person name="Chow T."/>
            <person name="Chen H."/>
            <person name="Chung M."/>
            <person name="Chen C."/>
            <person name="Shaw J."/>
            <person name="Wu H."/>
            <person name="Hsiao K."/>
            <person name="Chao Y."/>
            <person name="Chu M."/>
            <person name="Cheng C."/>
            <person name="Hour A."/>
            <person name="Lee P."/>
            <person name="Lin S."/>
            <person name="Lin Y."/>
            <person name="Liou J."/>
            <person name="Liu S."/>
            <person name="Hsing Y."/>
            <person name="Raghuvanshi S."/>
            <person name="Mohanty A."/>
            <person name="Bharti A.K."/>
            <person name="Gaur A."/>
            <person name="Gupta V."/>
            <person name="Kumar D."/>
            <person name="Ravi V."/>
            <person name="Vij S."/>
            <person name="Kapur A."/>
            <person name="Khurana P."/>
            <person name="Khurana P."/>
            <person name="Khurana J.P."/>
            <person name="Tyagi A.K."/>
            <person name="Gaikwad K."/>
            <person name="Singh A."/>
            <person name="Dalal V."/>
            <person name="Srivastava S."/>
            <person name="Dixit A."/>
            <person name="Pal A.K."/>
            <person name="Ghazi I.A."/>
            <person name="Yadav M."/>
            <person name="Pandit A."/>
            <person name="Bhargava A."/>
            <person name="Sureshbabu K."/>
            <person name="Batra K."/>
            <person name="Sharma T.R."/>
            <person name="Mohapatra T."/>
            <person name="Singh N.K."/>
            <person name="Messing J."/>
            <person name="Nelson A.B."/>
            <person name="Fuks G."/>
            <person name="Kavchok S."/>
            <person name="Keizer G."/>
            <person name="Linton E."/>
            <person name="Llaca V."/>
            <person name="Song R."/>
            <person name="Tanyolac B."/>
            <person name="Young S."/>
            <person name="Ho-Il K."/>
            <person name="Hahn J.H."/>
            <person name="Sangsakoo G."/>
            <person name="Vanavichit A."/>
            <person name="de Mattos Luiz.A.T."/>
            <person name="Zimmer P.D."/>
            <person name="Malone G."/>
            <person name="Dellagostin O."/>
            <person name="de Oliveira A.C."/>
            <person name="Bevan M."/>
            <person name="Bancroft I."/>
            <person name="Minx P."/>
            <person name="Cordum H."/>
            <person name="Wilson R."/>
            <person name="Cheng Z."/>
            <person name="Jin W."/>
            <person name="Jiang J."/>
            <person name="Leong S.A."/>
            <person name="Iwama H."/>
            <person name="Gojobori T."/>
            <person name="Itoh T."/>
            <person name="Niimura Y."/>
            <person name="Fujii Y."/>
            <person name="Habara T."/>
            <person name="Sakai H."/>
            <person name="Sato Y."/>
            <person name="Wilson G."/>
            <person name="Kumar K."/>
            <person name="McCouch S."/>
            <person name="Juretic N."/>
            <person name="Hoen D."/>
            <person name="Wright S."/>
            <person name="Bruskiewich R."/>
            <person name="Bureau T."/>
            <person name="Miyao A."/>
            <person name="Hirochika H."/>
            <person name="Nishikawa T."/>
            <person name="Kadowaki K."/>
            <person name="Sugiura M."/>
            <person name="Burr B."/>
            <person name="Sasaki T."/>
        </authorList>
    </citation>
    <scope>NUCLEOTIDE SEQUENCE [LARGE SCALE GENOMIC DNA]</scope>
    <source>
        <strain evidence="3">cv. Nipponbare</strain>
    </source>
</reference>
<evidence type="ECO:0000256" key="1">
    <source>
        <dbReference type="SAM" id="Coils"/>
    </source>
</evidence>
<proteinExistence type="predicted"/>
<sequence>MAAAAGATRDRLSVMATAVRADHRPDPPFPPLPLPHPLADASGRYPPLRHGCRAGGVHEEVDGRPHPRLSGGALEATAGDGVRVVRAVERVHGGGEGRLLPNGPRRGDVGVGGQRVRWWTLLAGDGARDGELDRWLRGGARAHYPLVISCIIPPVPGVRTPSGGYGKGLLRPLTALEKEGTAESHSPPPMKVKRHLTHPPIVRAAGQFQGDEVKSPEPSVHKLASQVKKLRKENIELRDRNAELGVELFELRNNVDTLSHGFCAKIKRAFVEMGKENKYYAN</sequence>
<organism evidence="2 3">
    <name type="scientific">Oryza sativa subsp. japonica</name>
    <name type="common">Rice</name>
    <dbReference type="NCBI Taxonomy" id="39947"/>
    <lineage>
        <taxon>Eukaryota</taxon>
        <taxon>Viridiplantae</taxon>
        <taxon>Streptophyta</taxon>
        <taxon>Embryophyta</taxon>
        <taxon>Tracheophyta</taxon>
        <taxon>Spermatophyta</taxon>
        <taxon>Magnoliopsida</taxon>
        <taxon>Liliopsida</taxon>
        <taxon>Poales</taxon>
        <taxon>Poaceae</taxon>
        <taxon>BOP clade</taxon>
        <taxon>Oryzoideae</taxon>
        <taxon>Oryzeae</taxon>
        <taxon>Oryzinae</taxon>
        <taxon>Oryza</taxon>
        <taxon>Oryza sativa</taxon>
    </lineage>
</organism>
<dbReference type="EMBL" id="AC078944">
    <property type="protein sequence ID" value="AAK92610.1"/>
    <property type="molecule type" value="Genomic_DNA"/>
</dbReference>
<feature type="coiled-coil region" evidence="1">
    <location>
        <begin position="220"/>
        <end position="247"/>
    </location>
</feature>
<reference evidence="3" key="2">
    <citation type="journal article" date="2008" name="Nucleic Acids Res.">
        <title>The rice annotation project database (RAP-DB): 2008 update.</title>
        <authorList>
            <consortium name="The rice annotation project (RAP)"/>
        </authorList>
    </citation>
    <scope>GENOME REANNOTATION</scope>
    <source>
        <strain evidence="3">cv. Nipponbare</strain>
    </source>
</reference>
<dbReference type="Proteomes" id="UP000000763">
    <property type="component" value="Chromosome 10"/>
</dbReference>
<protein>
    <submittedName>
        <fullName evidence="2">Uncharacterized protein</fullName>
    </submittedName>
</protein>